<protein>
    <recommendedName>
        <fullName evidence="2">C1q domain-containing protein</fullName>
    </recommendedName>
</protein>
<gene>
    <name evidence="3" type="primary">106052321</name>
</gene>
<feature type="compositionally biased region" description="Polar residues" evidence="1">
    <location>
        <begin position="168"/>
        <end position="182"/>
    </location>
</feature>
<dbReference type="SUPFAM" id="SSF49842">
    <property type="entry name" value="TNF-like"/>
    <property type="match status" value="1"/>
</dbReference>
<dbReference type="AlphaFoldDB" id="A0A2C9LIB8"/>
<name>A0A2C9LIB8_BIOGL</name>
<dbReference type="EnsemblMetazoa" id="BGLB031401-RA">
    <property type="protein sequence ID" value="BGLB031401-PA"/>
    <property type="gene ID" value="BGLB031401"/>
</dbReference>
<feature type="domain" description="C1q" evidence="2">
    <location>
        <begin position="289"/>
        <end position="405"/>
    </location>
</feature>
<evidence type="ECO:0000313" key="3">
    <source>
        <dbReference type="EnsemblMetazoa" id="BGLB031401-PA"/>
    </source>
</evidence>
<dbReference type="VEuPathDB" id="VectorBase:BGLB031401"/>
<evidence type="ECO:0000313" key="4">
    <source>
        <dbReference type="Proteomes" id="UP000076420"/>
    </source>
</evidence>
<dbReference type="RefSeq" id="XP_013063137.2">
    <property type="nucleotide sequence ID" value="XM_013207683.2"/>
</dbReference>
<accession>A0A2C9LIB8</accession>
<proteinExistence type="predicted"/>
<dbReference type="InterPro" id="IPR001073">
    <property type="entry name" value="C1q_dom"/>
</dbReference>
<dbReference type="OrthoDB" id="6071414at2759"/>
<dbReference type="KEGG" id="bgt:106052321"/>
<evidence type="ECO:0000256" key="1">
    <source>
        <dbReference type="SAM" id="MobiDB-lite"/>
    </source>
</evidence>
<reference evidence="3" key="1">
    <citation type="submission" date="2020-05" db="UniProtKB">
        <authorList>
            <consortium name="EnsemblMetazoa"/>
        </authorList>
    </citation>
    <scope>IDENTIFICATION</scope>
    <source>
        <strain evidence="3">BB02</strain>
    </source>
</reference>
<dbReference type="VEuPathDB" id="VectorBase:BGLAX_048804"/>
<organism evidence="3 4">
    <name type="scientific">Biomphalaria glabrata</name>
    <name type="common">Bloodfluke planorb</name>
    <name type="synonym">Freshwater snail</name>
    <dbReference type="NCBI Taxonomy" id="6526"/>
    <lineage>
        <taxon>Eukaryota</taxon>
        <taxon>Metazoa</taxon>
        <taxon>Spiralia</taxon>
        <taxon>Lophotrochozoa</taxon>
        <taxon>Mollusca</taxon>
        <taxon>Gastropoda</taxon>
        <taxon>Heterobranchia</taxon>
        <taxon>Euthyneura</taxon>
        <taxon>Panpulmonata</taxon>
        <taxon>Hygrophila</taxon>
        <taxon>Lymnaeoidea</taxon>
        <taxon>Planorbidae</taxon>
        <taxon>Biomphalaria</taxon>
    </lineage>
</organism>
<dbReference type="Gene3D" id="2.60.120.40">
    <property type="match status" value="1"/>
</dbReference>
<dbReference type="Pfam" id="PF00386">
    <property type="entry name" value="C1q"/>
    <property type="match status" value="1"/>
</dbReference>
<dbReference type="InterPro" id="IPR008983">
    <property type="entry name" value="Tumour_necrosis_fac-like_dom"/>
</dbReference>
<dbReference type="Proteomes" id="UP000076420">
    <property type="component" value="Unassembled WGS sequence"/>
</dbReference>
<sequence length="410" mass="46897">MRTQSQILIISAHLGFLEERRIQLEKRLDYIQTVLQKCHVWLQDSVDNTITFEEIMLKCLEIAKDEPGGCNLYNYELEDSQALIKESTRQYVSSSDLIQVLRNMSRNLSEQSRKVDSMFKSQTENFEQFQQYMYNVNSMTRYLQEAANQQQSRELNIVDEMRDRLISSETRASSEQLASQPEGSEGCGKTITDISCSEPFSSSVDLPRDVSSCSQSDDSDVNSLLKEQFVSLNDKLSKITQQIQDVLERERPSHVCKKYVGFTALVSIFGPLITPFSQFESDLNDYESTTDMQMGNYKILTCFNHIQHNEGGHYDPETGIFTAPWDGFYLTCLNINIHSQGPVFIGTVERTSGHITGFRELDNVVIKLGSGQSLNIVRLNSGDQLCVYKTYDKSRICDRSRFSCFMIDRV</sequence>
<feature type="region of interest" description="Disordered" evidence="1">
    <location>
        <begin position="168"/>
        <end position="188"/>
    </location>
</feature>
<evidence type="ECO:0000259" key="2">
    <source>
        <dbReference type="Pfam" id="PF00386"/>
    </source>
</evidence>